<keyword evidence="1 4" id="KW-0489">Methyltransferase</keyword>
<gene>
    <name evidence="4" type="ORF">G5B37_02530</name>
</gene>
<keyword evidence="5" id="KW-1185">Reference proteome</keyword>
<dbReference type="PANTHER" id="PTHR46429">
    <property type="entry name" value="23S RRNA (GUANOSINE-2'-O-)-METHYLTRANSFERASE RLMB"/>
    <property type="match status" value="1"/>
</dbReference>
<dbReference type="Pfam" id="PF00588">
    <property type="entry name" value="SpoU_methylase"/>
    <property type="match status" value="1"/>
</dbReference>
<dbReference type="EMBL" id="CP049057">
    <property type="protein sequence ID" value="QIE58476.1"/>
    <property type="molecule type" value="Genomic_DNA"/>
</dbReference>
<dbReference type="PANTHER" id="PTHR46429:SF1">
    <property type="entry name" value="23S RRNA (GUANOSINE-2'-O-)-METHYLTRANSFERASE RLMB"/>
    <property type="match status" value="1"/>
</dbReference>
<dbReference type="GO" id="GO:0006396">
    <property type="term" value="P:RNA processing"/>
    <property type="evidence" value="ECO:0007669"/>
    <property type="project" value="InterPro"/>
</dbReference>
<dbReference type="Proteomes" id="UP000505306">
    <property type="component" value="Chromosome"/>
</dbReference>
<dbReference type="GO" id="GO:0005829">
    <property type="term" value="C:cytosol"/>
    <property type="evidence" value="ECO:0007669"/>
    <property type="project" value="TreeGrafter"/>
</dbReference>
<evidence type="ECO:0000259" key="3">
    <source>
        <dbReference type="Pfam" id="PF00588"/>
    </source>
</evidence>
<accession>A0A6G6GIQ6</accession>
<proteinExistence type="predicted"/>
<dbReference type="AlphaFoldDB" id="A0A6G6GIQ6"/>
<evidence type="ECO:0000256" key="1">
    <source>
        <dbReference type="ARBA" id="ARBA00022603"/>
    </source>
</evidence>
<dbReference type="SUPFAM" id="SSF75217">
    <property type="entry name" value="alpha/beta knot"/>
    <property type="match status" value="1"/>
</dbReference>
<dbReference type="Gene3D" id="3.40.1280.10">
    <property type="match status" value="1"/>
</dbReference>
<dbReference type="InterPro" id="IPR029026">
    <property type="entry name" value="tRNA_m1G_MTases_N"/>
</dbReference>
<protein>
    <submittedName>
        <fullName evidence="4">TrmH family RNA methyltransferase</fullName>
    </submittedName>
</protein>
<dbReference type="RefSeq" id="WP_164678482.1">
    <property type="nucleotide sequence ID" value="NZ_CP049057.1"/>
</dbReference>
<sequence>MLQHNHKSTPFSEEKNDLILVCDNLQSPANIGAIFRLCDAFGVKKILSNVAFDMSSNRLKRTSRNTEKHIPFEITESLPARVVQLQQQGYVTIALEIATASIALPNLSLQSKQKIVLIIGNEKHGVSEELLSISDITTHIQMYGQNSSMNVAQATAIALYELTKH</sequence>
<evidence type="ECO:0000313" key="5">
    <source>
        <dbReference type="Proteomes" id="UP000505306"/>
    </source>
</evidence>
<dbReference type="InterPro" id="IPR004441">
    <property type="entry name" value="rRNA_MeTrfase_TrmH"/>
</dbReference>
<dbReference type="CDD" id="cd18082">
    <property type="entry name" value="SpoU-like_family"/>
    <property type="match status" value="1"/>
</dbReference>
<keyword evidence="2 4" id="KW-0808">Transferase</keyword>
<evidence type="ECO:0000256" key="2">
    <source>
        <dbReference type="ARBA" id="ARBA00022679"/>
    </source>
</evidence>
<organism evidence="4 5">
    <name type="scientific">Rasiella rasia</name>
    <dbReference type="NCBI Taxonomy" id="2744027"/>
    <lineage>
        <taxon>Bacteria</taxon>
        <taxon>Pseudomonadati</taxon>
        <taxon>Bacteroidota</taxon>
        <taxon>Flavobacteriia</taxon>
        <taxon>Flavobacteriales</taxon>
        <taxon>Flavobacteriaceae</taxon>
        <taxon>Rasiella</taxon>
    </lineage>
</organism>
<dbReference type="InterPro" id="IPR001537">
    <property type="entry name" value="SpoU_MeTrfase"/>
</dbReference>
<dbReference type="KEGG" id="mgel:G5B37_02530"/>
<feature type="domain" description="tRNA/rRNA methyltransferase SpoU type" evidence="3">
    <location>
        <begin position="18"/>
        <end position="160"/>
    </location>
</feature>
<dbReference type="GO" id="GO:0008173">
    <property type="term" value="F:RNA methyltransferase activity"/>
    <property type="evidence" value="ECO:0007669"/>
    <property type="project" value="InterPro"/>
</dbReference>
<dbReference type="GO" id="GO:0003723">
    <property type="term" value="F:RNA binding"/>
    <property type="evidence" value="ECO:0007669"/>
    <property type="project" value="InterPro"/>
</dbReference>
<dbReference type="InterPro" id="IPR029028">
    <property type="entry name" value="Alpha/beta_knot_MTases"/>
</dbReference>
<evidence type="ECO:0000313" key="4">
    <source>
        <dbReference type="EMBL" id="QIE58476.1"/>
    </source>
</evidence>
<reference evidence="4 5" key="1">
    <citation type="submission" date="2020-02" db="EMBL/GenBank/DDBJ databases">
        <title>Complete genome sequence of Flavobacteriaceae bacterium.</title>
        <authorList>
            <person name="Kim S.-J."/>
            <person name="Kim Y.-S."/>
            <person name="Kim K.-H."/>
        </authorList>
    </citation>
    <scope>NUCLEOTIDE SEQUENCE [LARGE SCALE GENOMIC DNA]</scope>
    <source>
        <strain evidence="4 5">RR4-40</strain>
    </source>
</reference>
<name>A0A6G6GIQ6_9FLAO</name>
<dbReference type="GO" id="GO:0032259">
    <property type="term" value="P:methylation"/>
    <property type="evidence" value="ECO:0007669"/>
    <property type="project" value="UniProtKB-KW"/>
</dbReference>